<dbReference type="KEGG" id="tbk:HF295_04400"/>
<evidence type="ECO:0000259" key="2">
    <source>
        <dbReference type="Pfam" id="PF13635"/>
    </source>
</evidence>
<dbReference type="EMBL" id="CP051151">
    <property type="protein sequence ID" value="QLY40143.1"/>
    <property type="molecule type" value="Genomic_DNA"/>
</dbReference>
<dbReference type="PANTHER" id="PTHR33295">
    <property type="entry name" value="ATPASE"/>
    <property type="match status" value="1"/>
</dbReference>
<protein>
    <submittedName>
        <fullName evidence="3">ATP-binding protein</fullName>
    </submittedName>
</protein>
<organism evidence="3 4">
    <name type="scientific">Hujiaoplasma nucleasis</name>
    <dbReference type="NCBI Taxonomy" id="2725268"/>
    <lineage>
        <taxon>Bacteria</taxon>
        <taxon>Bacillati</taxon>
        <taxon>Mycoplasmatota</taxon>
        <taxon>Mollicutes</taxon>
        <taxon>Candidatus Izemoplasmatales</taxon>
        <taxon>Hujiaoplasmataceae</taxon>
        <taxon>Hujiaoplasma</taxon>
    </lineage>
</organism>
<feature type="domain" description="DUF4143" evidence="2">
    <location>
        <begin position="197"/>
        <end position="356"/>
    </location>
</feature>
<dbReference type="PANTHER" id="PTHR33295:SF18">
    <property type="entry name" value="AAA+ ATPASE DOMAIN-CONTAINING PROTEIN"/>
    <property type="match status" value="1"/>
</dbReference>
<dbReference type="InterPro" id="IPR025420">
    <property type="entry name" value="DUF4143"/>
</dbReference>
<evidence type="ECO:0000313" key="4">
    <source>
        <dbReference type="Proteomes" id="UP000512167"/>
    </source>
</evidence>
<dbReference type="SUPFAM" id="SSF52540">
    <property type="entry name" value="P-loop containing nucleoside triphosphate hydrolases"/>
    <property type="match status" value="1"/>
</dbReference>
<dbReference type="RefSeq" id="WP_312030967.1">
    <property type="nucleotide sequence ID" value="NZ_CP051151.1"/>
</dbReference>
<keyword evidence="3" id="KW-0067">ATP-binding</keyword>
<evidence type="ECO:0000313" key="3">
    <source>
        <dbReference type="EMBL" id="QLY40143.1"/>
    </source>
</evidence>
<name>A0A7L6N1U7_9MOLU</name>
<accession>A0A7L6N1U7</accession>
<dbReference type="GO" id="GO:0005524">
    <property type="term" value="F:ATP binding"/>
    <property type="evidence" value="ECO:0007669"/>
    <property type="project" value="UniProtKB-KW"/>
</dbReference>
<reference evidence="3 4" key="1">
    <citation type="submission" date="2020-04" db="EMBL/GenBank/DDBJ databases">
        <authorList>
            <person name="Zheng R.K."/>
            <person name="Sun C.M."/>
        </authorList>
    </citation>
    <scope>NUCLEOTIDE SEQUENCE [LARGE SCALE GENOMIC DNA]</scope>
    <source>
        <strain evidence="4">zrk29</strain>
    </source>
</reference>
<keyword evidence="4" id="KW-1185">Reference proteome</keyword>
<dbReference type="Proteomes" id="UP000512167">
    <property type="component" value="Chromosome"/>
</dbReference>
<evidence type="ECO:0000259" key="1">
    <source>
        <dbReference type="Pfam" id="PF13173"/>
    </source>
</evidence>
<proteinExistence type="predicted"/>
<dbReference type="InterPro" id="IPR041682">
    <property type="entry name" value="AAA_14"/>
</dbReference>
<dbReference type="AlphaFoldDB" id="A0A7L6N1U7"/>
<dbReference type="Pfam" id="PF13173">
    <property type="entry name" value="AAA_14"/>
    <property type="match status" value="1"/>
</dbReference>
<keyword evidence="3" id="KW-0547">Nucleotide-binding</keyword>
<feature type="domain" description="AAA" evidence="1">
    <location>
        <begin position="21"/>
        <end position="150"/>
    </location>
</feature>
<dbReference type="Pfam" id="PF13635">
    <property type="entry name" value="DUF4143"/>
    <property type="match status" value="1"/>
</dbReference>
<dbReference type="InterPro" id="IPR027417">
    <property type="entry name" value="P-loop_NTPase"/>
</dbReference>
<dbReference type="Gene3D" id="3.40.50.300">
    <property type="entry name" value="P-loop containing nucleotide triphosphate hydrolases"/>
    <property type="match status" value="1"/>
</dbReference>
<sequence>MVIERNEYLDKIIRHKNNGLIKVITGMRRVGKSYLLFNLYYDYLINNGIDKNHIITYALDDRRNKGLRNPDNLLKAIEEGIKDNEMYYILLDEIQMVDEFEDVLNSLLHMKNTDTYVTGSNSKFLSKDLITEFRGRSDEIRVYPLTFKEFTSVFDGDVNEAWNQYYTYGGLPLILNFTEHEEKSNYLMKQFDKVYISDIVDRYNIRNISELEELVNVLSSSIGSLTNPKKLSNTFKSMKGVSVTEPTIKSYLTYLEDSFLVEKSMRYDVKGKKYISTPSKYYFTDLGLRNGRLNFRQQEENHIMENIIYNELRVRGFNIDVGVVEVREQHEGKSLKKKLEVDFIAQKGNEKYYIQSAYEMSNIEKRKQEEKSLLNISDSFKKVIIVKDNIMPKRDEFGVITIGLYDFLLGKVGLDY</sequence>
<gene>
    <name evidence="3" type="ORF">HF295_04400</name>
</gene>